<dbReference type="EMBL" id="MN740017">
    <property type="protein sequence ID" value="QHT84420.1"/>
    <property type="molecule type" value="Genomic_DNA"/>
</dbReference>
<feature type="compositionally biased region" description="Polar residues" evidence="1">
    <location>
        <begin position="97"/>
        <end position="109"/>
    </location>
</feature>
<accession>A0A6C0HVI1</accession>
<name>A0A6C0HVI1_9ZZZZ</name>
<reference evidence="2" key="1">
    <citation type="journal article" date="2020" name="Nature">
        <title>Giant virus diversity and host interactions through global metagenomics.</title>
        <authorList>
            <person name="Schulz F."/>
            <person name="Roux S."/>
            <person name="Paez-Espino D."/>
            <person name="Jungbluth S."/>
            <person name="Walsh D.A."/>
            <person name="Denef V.J."/>
            <person name="McMahon K.D."/>
            <person name="Konstantinidis K.T."/>
            <person name="Eloe-Fadrosh E.A."/>
            <person name="Kyrpides N.C."/>
            <person name="Woyke T."/>
        </authorList>
    </citation>
    <scope>NUCLEOTIDE SEQUENCE</scope>
    <source>
        <strain evidence="2">GVMAG-M-3300023184-177</strain>
    </source>
</reference>
<feature type="region of interest" description="Disordered" evidence="1">
    <location>
        <begin position="56"/>
        <end position="110"/>
    </location>
</feature>
<protein>
    <submittedName>
        <fullName evidence="2">Uncharacterized protein</fullName>
    </submittedName>
</protein>
<dbReference type="AlphaFoldDB" id="A0A6C0HVI1"/>
<evidence type="ECO:0000256" key="1">
    <source>
        <dbReference type="SAM" id="MobiDB-lite"/>
    </source>
</evidence>
<proteinExistence type="predicted"/>
<sequence>MIKTPSFYNEPYFFCSSNHMKLANPRIRFGVIGGPIGGHLGKPVIIIECKEPQLPSNPQYTAPAPEKLKDPPIKSNPQYIVPAPEKLKGPPPGLQKQLLNTPQPLQSTYRPPPPVMNVPVFRPYVYPNFQYRVFY</sequence>
<organism evidence="2">
    <name type="scientific">viral metagenome</name>
    <dbReference type="NCBI Taxonomy" id="1070528"/>
    <lineage>
        <taxon>unclassified sequences</taxon>
        <taxon>metagenomes</taxon>
        <taxon>organismal metagenomes</taxon>
    </lineage>
</organism>
<evidence type="ECO:0000313" key="2">
    <source>
        <dbReference type="EMBL" id="QHT84420.1"/>
    </source>
</evidence>